<name>A0ABU8PK55_9HYPH</name>
<proteinExistence type="predicted"/>
<keyword evidence="2" id="KW-1185">Reference proteome</keyword>
<organism evidence="1 2">
    <name type="scientific">Ochrobactrum vermis</name>
    <dbReference type="NCBI Taxonomy" id="1827297"/>
    <lineage>
        <taxon>Bacteria</taxon>
        <taxon>Pseudomonadati</taxon>
        <taxon>Pseudomonadota</taxon>
        <taxon>Alphaproteobacteria</taxon>
        <taxon>Hyphomicrobiales</taxon>
        <taxon>Brucellaceae</taxon>
        <taxon>Brucella/Ochrobactrum group</taxon>
        <taxon>Ochrobactrum</taxon>
    </lineage>
</organism>
<dbReference type="PROSITE" id="PS51365">
    <property type="entry name" value="RENAL_DIPEPTIDASE_2"/>
    <property type="match status" value="1"/>
</dbReference>
<dbReference type="Pfam" id="PF01244">
    <property type="entry name" value="Peptidase_M19"/>
    <property type="match status" value="1"/>
</dbReference>
<keyword evidence="1" id="KW-0645">Protease</keyword>
<evidence type="ECO:0000313" key="1">
    <source>
        <dbReference type="EMBL" id="MEJ5022643.1"/>
    </source>
</evidence>
<gene>
    <name evidence="1" type="ORF">WH297_23295</name>
</gene>
<dbReference type="SUPFAM" id="SSF51556">
    <property type="entry name" value="Metallo-dependent hydrolases"/>
    <property type="match status" value="1"/>
</dbReference>
<dbReference type="Gene3D" id="3.20.20.140">
    <property type="entry name" value="Metal-dependent hydrolases"/>
    <property type="match status" value="1"/>
</dbReference>
<dbReference type="EMBL" id="JBBGZH010000002">
    <property type="protein sequence ID" value="MEJ5022643.1"/>
    <property type="molecule type" value="Genomic_DNA"/>
</dbReference>
<dbReference type="PANTHER" id="PTHR10443">
    <property type="entry name" value="MICROSOMAL DIPEPTIDASE"/>
    <property type="match status" value="1"/>
</dbReference>
<evidence type="ECO:0000313" key="2">
    <source>
        <dbReference type="Proteomes" id="UP001375812"/>
    </source>
</evidence>
<dbReference type="PANTHER" id="PTHR10443:SF12">
    <property type="entry name" value="DIPEPTIDASE"/>
    <property type="match status" value="1"/>
</dbReference>
<dbReference type="EC" id="3.4.13.-" evidence="1"/>
<dbReference type="InterPro" id="IPR008257">
    <property type="entry name" value="Pept_M19"/>
</dbReference>
<dbReference type="GO" id="GO:0016805">
    <property type="term" value="F:dipeptidase activity"/>
    <property type="evidence" value="ECO:0007669"/>
    <property type="project" value="UniProtKB-KW"/>
</dbReference>
<dbReference type="InterPro" id="IPR032466">
    <property type="entry name" value="Metal_Hydrolase"/>
</dbReference>
<sequence length="337" mass="37922">MKANEAQVCGEVGLLYADMIVWDSHSGFMPDADATLNNLDLWRRAGISYLSVNVGFDVMSWYDTVKTLSSFRKWFLARPEHYLLATSAEHIRDAKRQGRMAITFDIEGMNALNGRLDMIEFYHALGVRQMLFAYNRNNLAGGGCHDEPCGLTAFGRAAIDEMNRLGIFVDLSHTGYQTTMDVMAYTDKPVIFSHSNPRVLCDHERNINDDQIRACARTGGIVSIVGLNRFLGGDHASPERIADHIDYVIDLVGPRHVGIGLDYFFPDTNIPNVEIIRAAHPEYWPKSANYGSMKTEYAPPSSMIQIAEILLRRGHPEGIVRDVMGENYMRLASEIWK</sequence>
<protein>
    <submittedName>
        <fullName evidence="1">Membrane dipeptidase</fullName>
        <ecNumber evidence="1">3.4.13.-</ecNumber>
    </submittedName>
</protein>
<keyword evidence="1" id="KW-0378">Hydrolase</keyword>
<dbReference type="Proteomes" id="UP001375812">
    <property type="component" value="Unassembled WGS sequence"/>
</dbReference>
<reference evidence="1 2" key="1">
    <citation type="submission" date="2023-12" db="EMBL/GenBank/DDBJ databases">
        <title>Gut-associated functions are favored during microbiome assembly across C. elegans life.</title>
        <authorList>
            <person name="Zimmermann J."/>
        </authorList>
    </citation>
    <scope>NUCLEOTIDE SEQUENCE [LARGE SCALE GENOMIC DNA]</scope>
    <source>
        <strain evidence="1 2">MYb71</strain>
    </source>
</reference>
<comment type="caution">
    <text evidence="1">The sequence shown here is derived from an EMBL/GenBank/DDBJ whole genome shotgun (WGS) entry which is preliminary data.</text>
</comment>
<accession>A0ABU8PK55</accession>
<dbReference type="RefSeq" id="WP_181153460.1">
    <property type="nucleotide sequence ID" value="NZ_JBBGZH010000002.1"/>
</dbReference>
<keyword evidence="1" id="KW-0224">Dipeptidase</keyword>